<dbReference type="InterPro" id="IPR016166">
    <property type="entry name" value="FAD-bd_PCMH"/>
</dbReference>
<keyword evidence="7" id="KW-1185">Reference proteome</keyword>
<dbReference type="PANTHER" id="PTHR42973:SF13">
    <property type="entry name" value="FAD-BINDING PCMH-TYPE DOMAIN-CONTAINING PROTEIN"/>
    <property type="match status" value="1"/>
</dbReference>
<evidence type="ECO:0000256" key="3">
    <source>
        <dbReference type="ARBA" id="ARBA00022827"/>
    </source>
</evidence>
<dbReference type="Pfam" id="PF01565">
    <property type="entry name" value="FAD_binding_4"/>
    <property type="match status" value="1"/>
</dbReference>
<keyword evidence="3" id="KW-0274">FAD</keyword>
<dbReference type="PANTHER" id="PTHR42973">
    <property type="entry name" value="BINDING OXIDOREDUCTASE, PUTATIVE (AFU_ORTHOLOGUE AFUA_1G17690)-RELATED"/>
    <property type="match status" value="1"/>
</dbReference>
<dbReference type="GO" id="GO:0016491">
    <property type="term" value="F:oxidoreductase activity"/>
    <property type="evidence" value="ECO:0007669"/>
    <property type="project" value="UniProtKB-KW"/>
</dbReference>
<evidence type="ECO:0000256" key="1">
    <source>
        <dbReference type="ARBA" id="ARBA00005466"/>
    </source>
</evidence>
<evidence type="ECO:0000259" key="5">
    <source>
        <dbReference type="PROSITE" id="PS51387"/>
    </source>
</evidence>
<feature type="non-terminal residue" evidence="6">
    <location>
        <position position="1"/>
    </location>
</feature>
<keyword evidence="2" id="KW-0285">Flavoprotein</keyword>
<dbReference type="PROSITE" id="PS51387">
    <property type="entry name" value="FAD_PCMH"/>
    <property type="match status" value="1"/>
</dbReference>
<gene>
    <name evidence="6" type="ORF">M378DRAFT_86573</name>
</gene>
<evidence type="ECO:0000313" key="6">
    <source>
        <dbReference type="EMBL" id="KIL58354.1"/>
    </source>
</evidence>
<dbReference type="InParanoid" id="A0A0C2SW61"/>
<dbReference type="STRING" id="946122.A0A0C2SW61"/>
<dbReference type="InterPro" id="IPR006094">
    <property type="entry name" value="Oxid_FAD_bind_N"/>
</dbReference>
<dbReference type="OrthoDB" id="2151789at2759"/>
<dbReference type="Proteomes" id="UP000054549">
    <property type="component" value="Unassembled WGS sequence"/>
</dbReference>
<dbReference type="GO" id="GO:0071949">
    <property type="term" value="F:FAD binding"/>
    <property type="evidence" value="ECO:0007669"/>
    <property type="project" value="InterPro"/>
</dbReference>
<protein>
    <recommendedName>
        <fullName evidence="5">FAD-binding PCMH-type domain-containing protein</fullName>
    </recommendedName>
</protein>
<dbReference type="Gene3D" id="3.30.465.10">
    <property type="match status" value="1"/>
</dbReference>
<dbReference type="InterPro" id="IPR016169">
    <property type="entry name" value="FAD-bd_PCMH_sub2"/>
</dbReference>
<evidence type="ECO:0000313" key="7">
    <source>
        <dbReference type="Proteomes" id="UP000054549"/>
    </source>
</evidence>
<accession>A0A0C2SW61</accession>
<dbReference type="InterPro" id="IPR036318">
    <property type="entry name" value="FAD-bd_PCMH-like_sf"/>
</dbReference>
<dbReference type="EMBL" id="KN818340">
    <property type="protein sequence ID" value="KIL58354.1"/>
    <property type="molecule type" value="Genomic_DNA"/>
</dbReference>
<dbReference type="AlphaFoldDB" id="A0A0C2SW61"/>
<evidence type="ECO:0000256" key="2">
    <source>
        <dbReference type="ARBA" id="ARBA00022630"/>
    </source>
</evidence>
<comment type="similarity">
    <text evidence="1">Belongs to the oxygen-dependent FAD-linked oxidoreductase family.</text>
</comment>
<feature type="domain" description="FAD-binding PCMH-type" evidence="5">
    <location>
        <begin position="1"/>
        <end position="168"/>
    </location>
</feature>
<sequence length="419" mass="46124">YEKDISHWASSSIQHSTCTVEPGTRTPFGVKGGGHATNRNFVSSPGVLITLYRFNEIKFDPASQTASFGTGPIWDDIYAALAPYNVSVLGARVTGIGVGFVLGGGYAWKSNQYGLALDTVTAFELVKPDGGVVTVTEESDSELFFGLKVMKLSFAGIVTRITMQTFPQTNVWVRFCSAIYRNTTVHLPDFPGWSAQFSAMITDPKANIAASYDCLATVPFATVFLYYDAPSPPQGLFDDFLKIPSHQSNVRERSLLEHITLPPLRNATTNIRIAADTVPILRYTEPVMRVIEEEKLKWCVKELAVTGPFVTYTAEPFLPTMLNHSTLSSAYPPTRDMAFSPFLVYFGWLDEAMDNQVINNVKESAARIRQAVIQDGQNITGAPKYPNYALFDTPVDEIYGGNVNRDPSNVMGLAGGFRF</sequence>
<evidence type="ECO:0000256" key="4">
    <source>
        <dbReference type="ARBA" id="ARBA00023002"/>
    </source>
</evidence>
<keyword evidence="4" id="KW-0560">Oxidoreductase</keyword>
<organism evidence="6 7">
    <name type="scientific">Amanita muscaria (strain Koide BX008)</name>
    <dbReference type="NCBI Taxonomy" id="946122"/>
    <lineage>
        <taxon>Eukaryota</taxon>
        <taxon>Fungi</taxon>
        <taxon>Dikarya</taxon>
        <taxon>Basidiomycota</taxon>
        <taxon>Agaricomycotina</taxon>
        <taxon>Agaricomycetes</taxon>
        <taxon>Agaricomycetidae</taxon>
        <taxon>Agaricales</taxon>
        <taxon>Pluteineae</taxon>
        <taxon>Amanitaceae</taxon>
        <taxon>Amanita</taxon>
    </lineage>
</organism>
<reference evidence="6 7" key="1">
    <citation type="submission" date="2014-04" db="EMBL/GenBank/DDBJ databases">
        <title>Evolutionary Origins and Diversification of the Mycorrhizal Mutualists.</title>
        <authorList>
            <consortium name="DOE Joint Genome Institute"/>
            <consortium name="Mycorrhizal Genomics Consortium"/>
            <person name="Kohler A."/>
            <person name="Kuo A."/>
            <person name="Nagy L.G."/>
            <person name="Floudas D."/>
            <person name="Copeland A."/>
            <person name="Barry K.W."/>
            <person name="Cichocki N."/>
            <person name="Veneault-Fourrey C."/>
            <person name="LaButti K."/>
            <person name="Lindquist E.A."/>
            <person name="Lipzen A."/>
            <person name="Lundell T."/>
            <person name="Morin E."/>
            <person name="Murat C."/>
            <person name="Riley R."/>
            <person name="Ohm R."/>
            <person name="Sun H."/>
            <person name="Tunlid A."/>
            <person name="Henrissat B."/>
            <person name="Grigoriev I.V."/>
            <person name="Hibbett D.S."/>
            <person name="Martin F."/>
        </authorList>
    </citation>
    <scope>NUCLEOTIDE SEQUENCE [LARGE SCALE GENOMIC DNA]</scope>
    <source>
        <strain evidence="6 7">Koide BX008</strain>
    </source>
</reference>
<dbReference type="SUPFAM" id="SSF56176">
    <property type="entry name" value="FAD-binding/transporter-associated domain-like"/>
    <property type="match status" value="1"/>
</dbReference>
<proteinExistence type="inferred from homology"/>
<dbReference type="HOGENOM" id="CLU_018354_1_0_1"/>
<dbReference type="InterPro" id="IPR050416">
    <property type="entry name" value="FAD-linked_Oxidoreductase"/>
</dbReference>
<name>A0A0C2SW61_AMAMK</name>